<dbReference type="OrthoDB" id="428433at2"/>
<keyword evidence="1" id="KW-0812">Transmembrane</keyword>
<accession>E0UG86</accession>
<dbReference type="Proteomes" id="UP000008206">
    <property type="component" value="Chromosome"/>
</dbReference>
<dbReference type="STRING" id="497965.Cyan7822_4811"/>
<gene>
    <name evidence="2" type="ordered locus">Cyan7822_4811</name>
</gene>
<keyword evidence="1" id="KW-1133">Transmembrane helix</keyword>
<evidence type="ECO:0000256" key="1">
    <source>
        <dbReference type="SAM" id="Phobius"/>
    </source>
</evidence>
<sequence>MNNQNNQDWERRFQELEAEINSEPEQPTNLPKQFEKTFTQLKQWFNKLSTPAQVVVGIVGVVLVFSVVNSVLKLVASLLSITILAVVLYGLYKFFMTPRPHQGD</sequence>
<keyword evidence="3" id="KW-1185">Reference proteome</keyword>
<dbReference type="EMBL" id="CP002198">
    <property type="protein sequence ID" value="ADN16705.1"/>
    <property type="molecule type" value="Genomic_DNA"/>
</dbReference>
<organism evidence="2 3">
    <name type="scientific">Gloeothece verrucosa (strain PCC 7822)</name>
    <name type="common">Cyanothece sp. (strain PCC 7822)</name>
    <dbReference type="NCBI Taxonomy" id="497965"/>
    <lineage>
        <taxon>Bacteria</taxon>
        <taxon>Bacillati</taxon>
        <taxon>Cyanobacteriota</taxon>
        <taxon>Cyanophyceae</taxon>
        <taxon>Oscillatoriophycideae</taxon>
        <taxon>Chroococcales</taxon>
        <taxon>Aphanothecaceae</taxon>
        <taxon>Gloeothece</taxon>
        <taxon>Gloeothece verrucosa</taxon>
    </lineage>
</organism>
<dbReference type="HOGENOM" id="CLU_169707_0_0_3"/>
<dbReference type="RefSeq" id="WP_013324745.1">
    <property type="nucleotide sequence ID" value="NC_014501.1"/>
</dbReference>
<keyword evidence="1" id="KW-0472">Membrane</keyword>
<dbReference type="KEGG" id="cyj:Cyan7822_4811"/>
<dbReference type="AlphaFoldDB" id="E0UG86"/>
<evidence type="ECO:0000313" key="3">
    <source>
        <dbReference type="Proteomes" id="UP000008206"/>
    </source>
</evidence>
<feature type="transmembrane region" description="Helical" evidence="1">
    <location>
        <begin position="74"/>
        <end position="92"/>
    </location>
</feature>
<reference evidence="3" key="1">
    <citation type="journal article" date="2011" name="MBio">
        <title>Novel metabolic attributes of the genus Cyanothece, comprising a group of unicellular nitrogen-fixing Cyanobacteria.</title>
        <authorList>
            <person name="Bandyopadhyay A."/>
            <person name="Elvitigala T."/>
            <person name="Welsh E."/>
            <person name="Stockel J."/>
            <person name="Liberton M."/>
            <person name="Min H."/>
            <person name="Sherman L.A."/>
            <person name="Pakrasi H.B."/>
        </authorList>
    </citation>
    <scope>NUCLEOTIDE SEQUENCE [LARGE SCALE GENOMIC DNA]</scope>
    <source>
        <strain evidence="3">PCC 7822</strain>
    </source>
</reference>
<proteinExistence type="predicted"/>
<evidence type="ECO:0000313" key="2">
    <source>
        <dbReference type="EMBL" id="ADN16705.1"/>
    </source>
</evidence>
<protein>
    <submittedName>
        <fullName evidence="2">Uncharacterized protein</fullName>
    </submittedName>
</protein>
<name>E0UG86_GLOV7</name>
<dbReference type="eggNOG" id="ENOG5033BAI">
    <property type="taxonomic scope" value="Bacteria"/>
</dbReference>
<feature type="transmembrane region" description="Helical" evidence="1">
    <location>
        <begin position="48"/>
        <end position="68"/>
    </location>
</feature>